<dbReference type="PIRSF" id="PIRSF029886">
    <property type="entry name" value="KBAA"/>
    <property type="match status" value="1"/>
</dbReference>
<feature type="transmembrane region" description="Helical" evidence="1">
    <location>
        <begin position="141"/>
        <end position="159"/>
    </location>
</feature>
<gene>
    <name evidence="2" type="ORF">JOD01_003632</name>
</gene>
<feature type="transmembrane region" description="Helical" evidence="1">
    <location>
        <begin position="165"/>
        <end position="184"/>
    </location>
</feature>
<proteinExistence type="predicted"/>
<evidence type="ECO:0000256" key="1">
    <source>
        <dbReference type="SAM" id="Phobius"/>
    </source>
</evidence>
<feature type="transmembrane region" description="Helical" evidence="1">
    <location>
        <begin position="81"/>
        <end position="101"/>
    </location>
</feature>
<reference evidence="2" key="1">
    <citation type="submission" date="2021-01" db="EMBL/GenBank/DDBJ databases">
        <title>Genomic Encyclopedia of Type Strains, Phase IV (KMG-IV): sequencing the most valuable type-strain genomes for metagenomic binning, comparative biology and taxonomic classification.</title>
        <authorList>
            <person name="Goeker M."/>
        </authorList>
    </citation>
    <scope>NUCLEOTIDE SEQUENCE</scope>
    <source>
        <strain evidence="2">DSM 25523</strain>
    </source>
</reference>
<keyword evidence="3" id="KW-1185">Reference proteome</keyword>
<keyword evidence="1" id="KW-0472">Membrane</keyword>
<comment type="caution">
    <text evidence="2">The sequence shown here is derived from an EMBL/GenBank/DDBJ whole genome shotgun (WGS) entry which is preliminary data.</text>
</comment>
<sequence>MNLRKYGWLFGTTLLVGGIGGILAGFIVGRADLFDGGVGNFLIATFMNLLFGLSISVLTQMGFFAYMMLNYLAQSVFKSRGLWRNIQILLILFTFFDFVYLRYSLGVQGDSLWPYFVEPSVLLLVSVIAAYAKVRLTNPTAWVPTVFFLFVGTTIEWIPALRENAYSAIFMAVPLLFCNIWQVLHLQRLVKADPAS</sequence>
<accession>A0A938Y289</accession>
<dbReference type="Proteomes" id="UP000717624">
    <property type="component" value="Unassembled WGS sequence"/>
</dbReference>
<organism evidence="2 3">
    <name type="scientific">Brevibacillus fulvus</name>
    <dbReference type="NCBI Taxonomy" id="1125967"/>
    <lineage>
        <taxon>Bacteria</taxon>
        <taxon>Bacillati</taxon>
        <taxon>Bacillota</taxon>
        <taxon>Bacilli</taxon>
        <taxon>Bacillales</taxon>
        <taxon>Paenibacillaceae</taxon>
        <taxon>Brevibacillus</taxon>
    </lineage>
</organism>
<protein>
    <submittedName>
        <fullName evidence="2">KinB signaling pathway activation protein</fullName>
    </submittedName>
</protein>
<feature type="transmembrane region" description="Helical" evidence="1">
    <location>
        <begin position="7"/>
        <end position="29"/>
    </location>
</feature>
<dbReference type="GO" id="GO:0045881">
    <property type="term" value="P:positive regulation of sporulation resulting in formation of a cellular spore"/>
    <property type="evidence" value="ECO:0007669"/>
    <property type="project" value="InterPro"/>
</dbReference>
<keyword evidence="1" id="KW-1133">Transmembrane helix</keyword>
<dbReference type="InterPro" id="IPR024164">
    <property type="entry name" value="KinB-signalling_activ"/>
</dbReference>
<dbReference type="EMBL" id="JAFBEB010000017">
    <property type="protein sequence ID" value="MBM7591980.1"/>
    <property type="molecule type" value="Genomic_DNA"/>
</dbReference>
<evidence type="ECO:0000313" key="3">
    <source>
        <dbReference type="Proteomes" id="UP000717624"/>
    </source>
</evidence>
<evidence type="ECO:0000313" key="2">
    <source>
        <dbReference type="EMBL" id="MBM7591980.1"/>
    </source>
</evidence>
<dbReference type="RefSeq" id="WP_204519626.1">
    <property type="nucleotide sequence ID" value="NZ_BAABIN010000035.1"/>
</dbReference>
<name>A0A938Y289_9BACL</name>
<dbReference type="SMART" id="SM01251">
    <property type="entry name" value="KbaA"/>
    <property type="match status" value="1"/>
</dbReference>
<keyword evidence="1" id="KW-0812">Transmembrane</keyword>
<feature type="transmembrane region" description="Helical" evidence="1">
    <location>
        <begin position="41"/>
        <end position="69"/>
    </location>
</feature>
<dbReference type="Pfam" id="PF14089">
    <property type="entry name" value="KbaA"/>
    <property type="match status" value="1"/>
</dbReference>
<feature type="transmembrane region" description="Helical" evidence="1">
    <location>
        <begin position="113"/>
        <end position="134"/>
    </location>
</feature>
<dbReference type="AlphaFoldDB" id="A0A938Y289"/>